<dbReference type="Pfam" id="PF08240">
    <property type="entry name" value="ADH_N"/>
    <property type="match status" value="1"/>
</dbReference>
<protein>
    <submittedName>
        <fullName evidence="5">Oxidoreductase</fullName>
    </submittedName>
</protein>
<evidence type="ECO:0000259" key="4">
    <source>
        <dbReference type="SMART" id="SM00829"/>
    </source>
</evidence>
<name>A0ABQ3XVK9_9ACTN</name>
<dbReference type="Pfam" id="PF13602">
    <property type="entry name" value="ADH_zinc_N_2"/>
    <property type="match status" value="1"/>
</dbReference>
<dbReference type="Proteomes" id="UP000609879">
    <property type="component" value="Unassembled WGS sequence"/>
</dbReference>
<evidence type="ECO:0000256" key="1">
    <source>
        <dbReference type="ARBA" id="ARBA00022857"/>
    </source>
</evidence>
<organism evidence="5 6">
    <name type="scientific">Paractinoplanes deccanensis</name>
    <dbReference type="NCBI Taxonomy" id="113561"/>
    <lineage>
        <taxon>Bacteria</taxon>
        <taxon>Bacillati</taxon>
        <taxon>Actinomycetota</taxon>
        <taxon>Actinomycetes</taxon>
        <taxon>Micromonosporales</taxon>
        <taxon>Micromonosporaceae</taxon>
        <taxon>Paractinoplanes</taxon>
    </lineage>
</organism>
<feature type="region of interest" description="Disordered" evidence="3">
    <location>
        <begin position="1"/>
        <end position="27"/>
    </location>
</feature>
<dbReference type="RefSeq" id="WP_239168458.1">
    <property type="nucleotide sequence ID" value="NZ_JBHRZA010000001.1"/>
</dbReference>
<dbReference type="PANTHER" id="PTHR48106:SF18">
    <property type="entry name" value="QUINONE OXIDOREDUCTASE PIG3"/>
    <property type="match status" value="1"/>
</dbReference>
<proteinExistence type="predicted"/>
<feature type="region of interest" description="Disordered" evidence="3">
    <location>
        <begin position="72"/>
        <end position="126"/>
    </location>
</feature>
<dbReference type="SMART" id="SM00829">
    <property type="entry name" value="PKS_ER"/>
    <property type="match status" value="1"/>
</dbReference>
<gene>
    <name evidence="5" type="ORF">Ade02nite_04200</name>
</gene>
<dbReference type="Gene3D" id="3.40.50.720">
    <property type="entry name" value="NAD(P)-binding Rossmann-like Domain"/>
    <property type="match status" value="1"/>
</dbReference>
<comment type="caution">
    <text evidence="5">The sequence shown here is derived from an EMBL/GenBank/DDBJ whole genome shotgun (WGS) entry which is preliminary data.</text>
</comment>
<keyword evidence="1" id="KW-0521">NADP</keyword>
<evidence type="ECO:0000313" key="6">
    <source>
        <dbReference type="Proteomes" id="UP000609879"/>
    </source>
</evidence>
<reference evidence="5 6" key="1">
    <citation type="submission" date="2021-01" db="EMBL/GenBank/DDBJ databases">
        <title>Whole genome shotgun sequence of Actinoplanes deccanensis NBRC 13994.</title>
        <authorList>
            <person name="Komaki H."/>
            <person name="Tamura T."/>
        </authorList>
    </citation>
    <scope>NUCLEOTIDE SEQUENCE [LARGE SCALE GENOMIC DNA]</scope>
    <source>
        <strain evidence="5 6">NBRC 13994</strain>
    </source>
</reference>
<keyword evidence="6" id="KW-1185">Reference proteome</keyword>
<evidence type="ECO:0000256" key="2">
    <source>
        <dbReference type="ARBA" id="ARBA00023002"/>
    </source>
</evidence>
<dbReference type="CDD" id="cd05289">
    <property type="entry name" value="MDR_like_2"/>
    <property type="match status" value="1"/>
</dbReference>
<evidence type="ECO:0000256" key="3">
    <source>
        <dbReference type="SAM" id="MobiDB-lite"/>
    </source>
</evidence>
<dbReference type="SUPFAM" id="SSF50129">
    <property type="entry name" value="GroES-like"/>
    <property type="match status" value="1"/>
</dbReference>
<dbReference type="InterPro" id="IPR011032">
    <property type="entry name" value="GroES-like_sf"/>
</dbReference>
<feature type="domain" description="Enoyl reductase (ER)" evidence="4">
    <location>
        <begin position="10"/>
        <end position="342"/>
    </location>
</feature>
<dbReference type="InterPro" id="IPR036291">
    <property type="entry name" value="NAD(P)-bd_dom_sf"/>
</dbReference>
<dbReference type="InterPro" id="IPR020843">
    <property type="entry name" value="ER"/>
</dbReference>
<feature type="compositionally biased region" description="Basic and acidic residues" evidence="3">
    <location>
        <begin position="87"/>
        <end position="103"/>
    </location>
</feature>
<sequence>MRAAAFTEPGPPEVLREMDVPTPHAGPGEVRVRVRAAGVQPYDCAVREGWNPPGAPPGFPRIPGNEFAGVIDEVGGGSSPETRQAGRKAELEAHHGPEAHGGSEADGGPATRGGLKGHDGPGTHDGPYLGQEVIGFGMLRAYAEYIVVPADQVAAKPAAMSWEVAGGFSAGAQTAHIALTELGVGEGDTLLIHGAAGAVGTVAVQLAVAWGARVIGTARPENHDYLRSLGAVPIAYGDGLEERIRKTADRVDAALDGAGGEALDVSLAFTRNVLTLVDHGRAAGLGVRVTPPLRSRERLAELAGMYADGLLRVHVRAAYPLARAADAHRDVGSGHGRGKVVLVV</sequence>
<dbReference type="EMBL" id="BOMI01000006">
    <property type="protein sequence ID" value="GID71779.1"/>
    <property type="molecule type" value="Genomic_DNA"/>
</dbReference>
<evidence type="ECO:0000313" key="5">
    <source>
        <dbReference type="EMBL" id="GID71779.1"/>
    </source>
</evidence>
<dbReference type="PANTHER" id="PTHR48106">
    <property type="entry name" value="QUINONE OXIDOREDUCTASE PIG3-RELATED"/>
    <property type="match status" value="1"/>
</dbReference>
<dbReference type="SUPFAM" id="SSF51735">
    <property type="entry name" value="NAD(P)-binding Rossmann-fold domains"/>
    <property type="match status" value="1"/>
</dbReference>
<accession>A0ABQ3XVK9</accession>
<keyword evidence="2" id="KW-0560">Oxidoreductase</keyword>
<dbReference type="InterPro" id="IPR013154">
    <property type="entry name" value="ADH-like_N"/>
</dbReference>
<dbReference type="Gene3D" id="3.90.180.10">
    <property type="entry name" value="Medium-chain alcohol dehydrogenases, catalytic domain"/>
    <property type="match status" value="2"/>
</dbReference>